<dbReference type="InterPro" id="IPR007530">
    <property type="entry name" value="Aminoglycoside_adenylylTfrase"/>
</dbReference>
<name>A0ABS0QSC6_9STAP</name>
<dbReference type="Pfam" id="PF04439">
    <property type="entry name" value="Adenyl_transf"/>
    <property type="match status" value="1"/>
</dbReference>
<proteinExistence type="predicted"/>
<accession>A0ABS0QSC6</accession>
<comment type="caution">
    <text evidence="1">The sequence shown here is derived from an EMBL/GenBank/DDBJ whole genome shotgun (WGS) entry which is preliminary data.</text>
</comment>
<dbReference type="EMBL" id="JAEDAQ010000017">
    <property type="protein sequence ID" value="MBH9581615.1"/>
    <property type="molecule type" value="Genomic_DNA"/>
</dbReference>
<dbReference type="InterPro" id="IPR043519">
    <property type="entry name" value="NT_sf"/>
</dbReference>
<dbReference type="Proteomes" id="UP000597038">
    <property type="component" value="Unassembled WGS sequence"/>
</dbReference>
<sequence>MTRIDLRLIRPGRILENIDDAYSKVLLDKTGNYQSFNFNKEEEMYVTKVAKQYEFDKIVNEIYWVSTYVIKGIARKDYMYAEYMLSNPVKTAYIKLIKQYILSESDLEEYNFGKVNQHILENEEINDSLIKISCNDSLESINENIKHIVEQTNELATKISMRHDIKYNKAEYEAVKFYMANVL</sequence>
<evidence type="ECO:0000313" key="1">
    <source>
        <dbReference type="EMBL" id="MBH9581615.1"/>
    </source>
</evidence>
<dbReference type="Gene3D" id="1.20.120.330">
    <property type="entry name" value="Nucleotidyltransferases domain 2"/>
    <property type="match status" value="1"/>
</dbReference>
<dbReference type="Gene3D" id="3.30.460.10">
    <property type="entry name" value="Beta Polymerase, domain 2"/>
    <property type="match status" value="1"/>
</dbReference>
<dbReference type="SUPFAM" id="SSF81631">
    <property type="entry name" value="PAP/OAS1 substrate-binding domain"/>
    <property type="match status" value="1"/>
</dbReference>
<gene>
    <name evidence="1" type="ORF">I9026_09550</name>
</gene>
<reference evidence="1 2" key="1">
    <citation type="submission" date="2020-12" db="EMBL/GenBank/DDBJ databases">
        <title>Genomic analysis of Staphylococcus felis from a cat with skin infection.</title>
        <authorList>
            <person name="Aslantas O."/>
            <person name="Keskin O."/>
            <person name="Buyukaltay K."/>
            <person name="Gullu Yucetepe A."/>
        </authorList>
    </citation>
    <scope>NUCLEOTIDE SEQUENCE [LARGE SCALE GENOMIC DNA]</scope>
    <source>
        <strain evidence="1 2">HARRANVET</strain>
    </source>
</reference>
<organism evidence="1 2">
    <name type="scientific">Staphylococcus felis</name>
    <dbReference type="NCBI Taxonomy" id="46127"/>
    <lineage>
        <taxon>Bacteria</taxon>
        <taxon>Bacillati</taxon>
        <taxon>Bacillota</taxon>
        <taxon>Bacilli</taxon>
        <taxon>Bacillales</taxon>
        <taxon>Staphylococcaceae</taxon>
        <taxon>Staphylococcus</taxon>
    </lineage>
</organism>
<evidence type="ECO:0000313" key="2">
    <source>
        <dbReference type="Proteomes" id="UP000597038"/>
    </source>
</evidence>
<protein>
    <submittedName>
        <fullName evidence="1">Aminoglycoside 6-adenylyltransferase</fullName>
    </submittedName>
</protein>
<keyword evidence="2" id="KW-1185">Reference proteome</keyword>